<feature type="compositionally biased region" description="Low complexity" evidence="7">
    <location>
        <begin position="302"/>
        <end position="313"/>
    </location>
</feature>
<comment type="similarity">
    <text evidence="2">Belongs to the PPR family. PCMP-H subfamily.</text>
</comment>
<evidence type="ECO:0000256" key="3">
    <source>
        <dbReference type="ARBA" id="ARBA00022737"/>
    </source>
</evidence>
<dbReference type="PANTHER" id="PTHR47926:SF388">
    <property type="entry name" value="DYW DOMAIN-CONTAINING PROTEIN"/>
    <property type="match status" value="1"/>
</dbReference>
<evidence type="ECO:0000256" key="1">
    <source>
        <dbReference type="ARBA" id="ARBA00004173"/>
    </source>
</evidence>
<dbReference type="InterPro" id="IPR032867">
    <property type="entry name" value="DYW_dom"/>
</dbReference>
<feature type="compositionally biased region" description="Polar residues" evidence="7">
    <location>
        <begin position="285"/>
        <end position="297"/>
    </location>
</feature>
<dbReference type="Pfam" id="PF01535">
    <property type="entry name" value="PPR"/>
    <property type="match status" value="3"/>
</dbReference>
<comment type="subcellular location">
    <subcellularLocation>
        <location evidence="1">Mitochondrion</location>
    </subcellularLocation>
</comment>
<dbReference type="EMBL" id="BSYO01000007">
    <property type="protein sequence ID" value="GMH07012.1"/>
    <property type="molecule type" value="Genomic_DNA"/>
</dbReference>
<dbReference type="Pfam" id="PF14432">
    <property type="entry name" value="DYW_deaminase"/>
    <property type="match status" value="1"/>
</dbReference>
<protein>
    <recommendedName>
        <fullName evidence="8">DYW domain-containing protein</fullName>
    </recommendedName>
</protein>
<name>A0AAD3S9Q1_NEPGR</name>
<gene>
    <name evidence="9" type="ORF">Nepgr_008852</name>
</gene>
<keyword evidence="5" id="KW-0496">Mitochondrion</keyword>
<dbReference type="Gene3D" id="1.25.40.10">
    <property type="entry name" value="Tetratricopeptide repeat domain"/>
    <property type="match status" value="2"/>
</dbReference>
<dbReference type="InterPro" id="IPR011990">
    <property type="entry name" value="TPR-like_helical_dom_sf"/>
</dbReference>
<keyword evidence="3" id="KW-0677">Repeat</keyword>
<evidence type="ECO:0000256" key="2">
    <source>
        <dbReference type="ARBA" id="ARBA00006643"/>
    </source>
</evidence>
<evidence type="ECO:0000256" key="7">
    <source>
        <dbReference type="SAM" id="MobiDB-lite"/>
    </source>
</evidence>
<dbReference type="AlphaFoldDB" id="A0AAD3S9Q1"/>
<feature type="compositionally biased region" description="Polar residues" evidence="7">
    <location>
        <begin position="168"/>
        <end position="180"/>
    </location>
</feature>
<evidence type="ECO:0000313" key="10">
    <source>
        <dbReference type="Proteomes" id="UP001279734"/>
    </source>
</evidence>
<dbReference type="GO" id="GO:0005739">
    <property type="term" value="C:mitochondrion"/>
    <property type="evidence" value="ECO:0007669"/>
    <property type="project" value="UniProtKB-SubCell"/>
</dbReference>
<evidence type="ECO:0000256" key="5">
    <source>
        <dbReference type="ARBA" id="ARBA00023128"/>
    </source>
</evidence>
<proteinExistence type="inferred from homology"/>
<dbReference type="Proteomes" id="UP001279734">
    <property type="component" value="Unassembled WGS sequence"/>
</dbReference>
<feature type="region of interest" description="Disordered" evidence="7">
    <location>
        <begin position="165"/>
        <end position="196"/>
    </location>
</feature>
<dbReference type="InterPro" id="IPR046960">
    <property type="entry name" value="PPR_At4g14850-like_plant"/>
</dbReference>
<organism evidence="9 10">
    <name type="scientific">Nepenthes gracilis</name>
    <name type="common">Slender pitcher plant</name>
    <dbReference type="NCBI Taxonomy" id="150966"/>
    <lineage>
        <taxon>Eukaryota</taxon>
        <taxon>Viridiplantae</taxon>
        <taxon>Streptophyta</taxon>
        <taxon>Embryophyta</taxon>
        <taxon>Tracheophyta</taxon>
        <taxon>Spermatophyta</taxon>
        <taxon>Magnoliopsida</taxon>
        <taxon>eudicotyledons</taxon>
        <taxon>Gunneridae</taxon>
        <taxon>Pentapetalae</taxon>
        <taxon>Caryophyllales</taxon>
        <taxon>Nepenthaceae</taxon>
        <taxon>Nepenthes</taxon>
    </lineage>
</organism>
<feature type="region of interest" description="Disordered" evidence="7">
    <location>
        <begin position="121"/>
        <end position="140"/>
    </location>
</feature>
<dbReference type="NCBIfam" id="TIGR00756">
    <property type="entry name" value="PPR"/>
    <property type="match status" value="2"/>
</dbReference>
<dbReference type="GO" id="GO:0003723">
    <property type="term" value="F:RNA binding"/>
    <property type="evidence" value="ECO:0007669"/>
    <property type="project" value="InterPro"/>
</dbReference>
<evidence type="ECO:0000256" key="6">
    <source>
        <dbReference type="PROSITE-ProRule" id="PRU00708"/>
    </source>
</evidence>
<dbReference type="InterPro" id="IPR002885">
    <property type="entry name" value="PPR_rpt"/>
</dbReference>
<feature type="repeat" description="PPR" evidence="6">
    <location>
        <begin position="549"/>
        <end position="583"/>
    </location>
</feature>
<comment type="caution">
    <text evidence="9">The sequence shown here is derived from an EMBL/GenBank/DDBJ whole genome shotgun (WGS) entry which is preliminary data.</text>
</comment>
<dbReference type="GO" id="GO:0009451">
    <property type="term" value="P:RNA modification"/>
    <property type="evidence" value="ECO:0007669"/>
    <property type="project" value="InterPro"/>
</dbReference>
<keyword evidence="4" id="KW-0809">Transit peptide</keyword>
<accession>A0AAD3S9Q1</accession>
<feature type="region of interest" description="Disordered" evidence="7">
    <location>
        <begin position="285"/>
        <end position="328"/>
    </location>
</feature>
<keyword evidence="10" id="KW-1185">Reference proteome</keyword>
<dbReference type="PROSITE" id="PS51375">
    <property type="entry name" value="PPR"/>
    <property type="match status" value="1"/>
</dbReference>
<dbReference type="PANTHER" id="PTHR47926">
    <property type="entry name" value="PENTATRICOPEPTIDE REPEAT-CONTAINING PROTEIN"/>
    <property type="match status" value="1"/>
</dbReference>
<feature type="domain" description="DYW" evidence="8">
    <location>
        <begin position="785"/>
        <end position="845"/>
    </location>
</feature>
<dbReference type="FunFam" id="1.25.40.10:FF:000503">
    <property type="entry name" value="Pentatricopeptide repeat-containing protein, mitochondrial"/>
    <property type="match status" value="1"/>
</dbReference>
<evidence type="ECO:0000256" key="4">
    <source>
        <dbReference type="ARBA" id="ARBA00022946"/>
    </source>
</evidence>
<reference evidence="9" key="1">
    <citation type="submission" date="2023-05" db="EMBL/GenBank/DDBJ databases">
        <title>Nepenthes gracilis genome sequencing.</title>
        <authorList>
            <person name="Fukushima K."/>
        </authorList>
    </citation>
    <scope>NUCLEOTIDE SEQUENCE</scope>
    <source>
        <strain evidence="9">SING2019-196</strain>
    </source>
</reference>
<sequence length="855" mass="95351">MSRKKAALLTVNSFTALTKVCSSRHSLVSLIKPLNFAYNFSTASERSDFESSNGFNYENSSDYPQKHSRVFGEDQKDIEAYGENCAGSPNFRNLYEKNGDFDGGLKESCRNEFFPQNHMSDLQNRNANENSGHRPWQKSPVVSHGIENRQNLDWKNGNSTGYDGENLRSYSCDRNPSGHSVSYDEVHGGNRFRVPPNPNMVDAENSAGLRNSLSGYHGEDRNSPRLYGTHSLGVAEVPQHFDYLCQQGDSGSQENVNRSYGANTGGSQPSINGHYAGNGMMYSQSPDNPQMGNTGMHRQSPGYYNTGYSNNSYQHDGLTSQETVSGDYGGNVGHFQPSPHNQYTGINRLYEQDTSDYNTGSAGTHWQSPSYFDARNSAAFQQSPGKYQNGNFGAYQQISSNHHTGDSGLCQPSQSGYHQENFDGFQSSMNGNYHENKRAYQAIASGHYTHNSNESQNNIVAFEESTCATHDGESAEGNHYCGTLEELESFCKEEKVKEAVEILGLLEKQGISVDLMWYLLLMKTCGEAKDLDEAKTIHQHLVRSICPLQVSTYNRILEMYAKCGSMDDACNVFNEMPTRNLTSWDIMITWLAKNGLGEDAIDMFSRFKEAGLKPDGPMFIGVFSACGVLGDVVEGLLHFDSMSNVYGIVPTMEHYVSIVDMLGSTGHLDEALEFIERMPLEPSIEVWETLMNLCRVQGRAELGDRCAGIVEQLDPSRLNKESKAGLVPIRAVDISKEKEKKKAGQSPLEVKSRVHEYRAGDRSHPENEKLYALLRGMKEQMKEAGYVPETRFVLHDIDQEGKEEALMAHSERLATAYGLLTSPARSPIRVIKNLRVVAFKNNVCKLKREKLLVIR</sequence>
<evidence type="ECO:0000313" key="9">
    <source>
        <dbReference type="EMBL" id="GMH07012.1"/>
    </source>
</evidence>
<evidence type="ECO:0000259" key="8">
    <source>
        <dbReference type="Pfam" id="PF14432"/>
    </source>
</evidence>
<dbReference type="GO" id="GO:0008270">
    <property type="term" value="F:zinc ion binding"/>
    <property type="evidence" value="ECO:0007669"/>
    <property type="project" value="InterPro"/>
</dbReference>
<feature type="compositionally biased region" description="Polar residues" evidence="7">
    <location>
        <begin position="121"/>
        <end position="130"/>
    </location>
</feature>
<feature type="region of interest" description="Disordered" evidence="7">
    <location>
        <begin position="247"/>
        <end position="269"/>
    </location>
</feature>